<organism evidence="8 9">
    <name type="scientific">Bilifractor porci</name>
    <dbReference type="NCBI Taxonomy" id="2606636"/>
    <lineage>
        <taxon>Bacteria</taxon>
        <taxon>Bacillati</taxon>
        <taxon>Bacillota</taxon>
        <taxon>Clostridia</taxon>
        <taxon>Lachnospirales</taxon>
        <taxon>Lachnospiraceae</taxon>
        <taxon>Bilifractor</taxon>
    </lineage>
</organism>
<dbReference type="InterPro" id="IPR017583">
    <property type="entry name" value="Tagatose/fructose_Pkinase"/>
</dbReference>
<name>A0A7X2TQ32_9FIRM</name>
<dbReference type="Gene3D" id="3.40.1190.20">
    <property type="match status" value="1"/>
</dbReference>
<evidence type="ECO:0000259" key="7">
    <source>
        <dbReference type="Pfam" id="PF00294"/>
    </source>
</evidence>
<comment type="similarity">
    <text evidence="1">Belongs to the carbohydrate kinase pfkB family.</text>
</comment>
<keyword evidence="3 6" id="KW-0547">Nucleotide-binding</keyword>
<dbReference type="GO" id="GO:0005988">
    <property type="term" value="P:lactose metabolic process"/>
    <property type="evidence" value="ECO:0007669"/>
    <property type="project" value="UniProtKB-KW"/>
</dbReference>
<dbReference type="NCBIfam" id="TIGR03168">
    <property type="entry name" value="1-PFK"/>
    <property type="match status" value="1"/>
</dbReference>
<dbReference type="UniPathway" id="UPA00704">
    <property type="reaction ID" value="UER00715"/>
</dbReference>
<dbReference type="EC" id="2.7.1.144" evidence="6"/>
<gene>
    <name evidence="8" type="primary">pfkB</name>
    <name evidence="8" type="ORF">FYJ60_08850</name>
</gene>
<evidence type="ECO:0000313" key="8">
    <source>
        <dbReference type="EMBL" id="MST82421.1"/>
    </source>
</evidence>
<dbReference type="GO" id="GO:0016052">
    <property type="term" value="P:carbohydrate catabolic process"/>
    <property type="evidence" value="ECO:0007669"/>
    <property type="project" value="UniProtKB-ARBA"/>
</dbReference>
<sequence length="312" mass="33379">MILTVTANAAIDKRYVVTSFDVGSVNRVKSAEFSAGGKGLNVSRTARIAGEDVIATGFLGGHAGEFVQEKLKAEGIREDFVWCSGETRSCINIWDESHHTQTEFLEPGARATQQNQDSLVKKFTELAADCSVAAISGSMPEGCTSDLYKRMLAAGKKAGKKVILDTSGKTLEECLDDHPFMIKPNIDEIQMLVGRKLNPDDTKELLDAAKELHARGIPSVVISLGSSGSLMSCGEGAFQALVPRIDAVNTVGCGDAMIGGFCTGIARGLSMPESLKLASAVSAAAAMTNRTGFFRMEDMKKLEPLIEIRKLR</sequence>
<dbReference type="RefSeq" id="WP_154458335.1">
    <property type="nucleotide sequence ID" value="NZ_VUMV01000006.1"/>
</dbReference>
<evidence type="ECO:0000256" key="1">
    <source>
        <dbReference type="ARBA" id="ARBA00005380"/>
    </source>
</evidence>
<accession>A0A7X2TQ32</accession>
<dbReference type="NCBIfam" id="TIGR03828">
    <property type="entry name" value="pfkB"/>
    <property type="match status" value="1"/>
</dbReference>
<evidence type="ECO:0000256" key="6">
    <source>
        <dbReference type="PIRNR" id="PIRNR000535"/>
    </source>
</evidence>
<evidence type="ECO:0000256" key="5">
    <source>
        <dbReference type="ARBA" id="ARBA00022840"/>
    </source>
</evidence>
<keyword evidence="9" id="KW-1185">Reference proteome</keyword>
<dbReference type="AlphaFoldDB" id="A0A7X2TQ32"/>
<protein>
    <recommendedName>
        <fullName evidence="6">Tagatose-6-phosphate kinase</fullName>
        <ecNumber evidence="6">2.7.1.144</ecNumber>
    </recommendedName>
</protein>
<dbReference type="Proteomes" id="UP000466864">
    <property type="component" value="Unassembled WGS sequence"/>
</dbReference>
<comment type="catalytic activity">
    <reaction evidence="6">
        <text>D-tagatofuranose 6-phosphate + ATP = D-tagatofuranose 1,6-bisphosphate + ADP + H(+)</text>
        <dbReference type="Rhea" id="RHEA:12420"/>
        <dbReference type="ChEBI" id="CHEBI:15378"/>
        <dbReference type="ChEBI" id="CHEBI:30616"/>
        <dbReference type="ChEBI" id="CHEBI:58694"/>
        <dbReference type="ChEBI" id="CHEBI:58695"/>
        <dbReference type="ChEBI" id="CHEBI:456216"/>
        <dbReference type="EC" id="2.7.1.144"/>
    </reaction>
</comment>
<dbReference type="InterPro" id="IPR011611">
    <property type="entry name" value="PfkB_dom"/>
</dbReference>
<dbReference type="FunFam" id="3.40.1190.20:FF:000001">
    <property type="entry name" value="Phosphofructokinase"/>
    <property type="match status" value="1"/>
</dbReference>
<comment type="similarity">
    <text evidence="6">Belongs to the carbohydrate kinase PfkB family. LacC subfamily.</text>
</comment>
<evidence type="ECO:0000256" key="4">
    <source>
        <dbReference type="ARBA" id="ARBA00022777"/>
    </source>
</evidence>
<dbReference type="PANTHER" id="PTHR46566:SF2">
    <property type="entry name" value="ATP-DEPENDENT 6-PHOSPHOFRUCTOKINASE ISOZYME 2"/>
    <property type="match status" value="1"/>
</dbReference>
<dbReference type="SUPFAM" id="SSF53613">
    <property type="entry name" value="Ribokinase-like"/>
    <property type="match status" value="1"/>
</dbReference>
<dbReference type="CDD" id="cd01164">
    <property type="entry name" value="FruK_PfkB_like"/>
    <property type="match status" value="1"/>
</dbReference>
<dbReference type="GO" id="GO:2001059">
    <property type="term" value="P:D-tagatose 6-phosphate catabolic process"/>
    <property type="evidence" value="ECO:0007669"/>
    <property type="project" value="UniProtKB-UniPathway"/>
</dbReference>
<dbReference type="EMBL" id="VUMV01000006">
    <property type="protein sequence ID" value="MST82421.1"/>
    <property type="molecule type" value="Genomic_DNA"/>
</dbReference>
<comment type="pathway">
    <text evidence="6">Carbohydrate metabolism; D-tagatose 6-phosphate degradation; D-glyceraldehyde 3-phosphate and glycerone phosphate from D-tagatose 6-phosphate: step 1/2.</text>
</comment>
<dbReference type="InterPro" id="IPR022463">
    <property type="entry name" value="1-PFruKinase"/>
</dbReference>
<keyword evidence="4 8" id="KW-0418">Kinase</keyword>
<dbReference type="PIRSF" id="PIRSF000535">
    <property type="entry name" value="1PFK/6PFK/LacC"/>
    <property type="match status" value="1"/>
</dbReference>
<evidence type="ECO:0000256" key="3">
    <source>
        <dbReference type="ARBA" id="ARBA00022741"/>
    </source>
</evidence>
<dbReference type="Pfam" id="PF00294">
    <property type="entry name" value="PfkB"/>
    <property type="match status" value="1"/>
</dbReference>
<keyword evidence="5 6" id="KW-0067">ATP-binding</keyword>
<keyword evidence="6" id="KW-0423">Lactose metabolism</keyword>
<dbReference type="GO" id="GO:0008662">
    <property type="term" value="F:1-phosphofructokinase activity"/>
    <property type="evidence" value="ECO:0007669"/>
    <property type="project" value="InterPro"/>
</dbReference>
<comment type="caution">
    <text evidence="8">The sequence shown here is derived from an EMBL/GenBank/DDBJ whole genome shotgun (WGS) entry which is preliminary data.</text>
</comment>
<feature type="domain" description="Carbohydrate kinase PfkB" evidence="7">
    <location>
        <begin position="11"/>
        <end position="287"/>
    </location>
</feature>
<keyword evidence="2 6" id="KW-0808">Transferase</keyword>
<dbReference type="PANTHER" id="PTHR46566">
    <property type="entry name" value="1-PHOSPHOFRUCTOKINASE-RELATED"/>
    <property type="match status" value="1"/>
</dbReference>
<dbReference type="GO" id="GO:0009024">
    <property type="term" value="F:tagatose-6-phosphate kinase activity"/>
    <property type="evidence" value="ECO:0007669"/>
    <property type="project" value="UniProtKB-EC"/>
</dbReference>
<reference evidence="8 9" key="1">
    <citation type="submission" date="2019-08" db="EMBL/GenBank/DDBJ databases">
        <title>In-depth cultivation of the pig gut microbiome towards novel bacterial diversity and tailored functional studies.</title>
        <authorList>
            <person name="Wylensek D."/>
            <person name="Hitch T.C.A."/>
            <person name="Clavel T."/>
        </authorList>
    </citation>
    <scope>NUCLEOTIDE SEQUENCE [LARGE SCALE GENOMIC DNA]</scope>
    <source>
        <strain evidence="8 9">Oil+RF-744-WCA-WT-13</strain>
    </source>
</reference>
<dbReference type="GO" id="GO:0005524">
    <property type="term" value="F:ATP binding"/>
    <property type="evidence" value="ECO:0007669"/>
    <property type="project" value="UniProtKB-KW"/>
</dbReference>
<proteinExistence type="inferred from homology"/>
<evidence type="ECO:0000313" key="9">
    <source>
        <dbReference type="Proteomes" id="UP000466864"/>
    </source>
</evidence>
<dbReference type="GO" id="GO:0044281">
    <property type="term" value="P:small molecule metabolic process"/>
    <property type="evidence" value="ECO:0007669"/>
    <property type="project" value="UniProtKB-ARBA"/>
</dbReference>
<evidence type="ECO:0000256" key="2">
    <source>
        <dbReference type="ARBA" id="ARBA00022679"/>
    </source>
</evidence>
<dbReference type="InterPro" id="IPR029056">
    <property type="entry name" value="Ribokinase-like"/>
</dbReference>
<dbReference type="GO" id="GO:0005829">
    <property type="term" value="C:cytosol"/>
    <property type="evidence" value="ECO:0007669"/>
    <property type="project" value="TreeGrafter"/>
</dbReference>